<gene>
    <name evidence="2" type="ORF">SHTP_1373</name>
</gene>
<sequence length="72" mass="7928">MTHRNPRPEGGPREAMSAKQTQHEAADALFRAIIETLDKHRKDCTLTEGVLDDLARAYAAISTNVPEQGRLG</sequence>
<dbReference type="AlphaFoldDB" id="A0A1B4Y0Q7"/>
<accession>A0A1B4Y0Q7</accession>
<feature type="compositionally biased region" description="Basic and acidic residues" evidence="1">
    <location>
        <begin position="1"/>
        <end position="12"/>
    </location>
</feature>
<proteinExistence type="predicted"/>
<evidence type="ECO:0000313" key="2">
    <source>
        <dbReference type="EMBL" id="BAV40642.1"/>
    </source>
</evidence>
<protein>
    <submittedName>
        <fullName evidence="2">Uncharacterized protein</fullName>
    </submittedName>
</protein>
<reference evidence="2 3" key="1">
    <citation type="submission" date="2016-08" db="EMBL/GenBank/DDBJ databases">
        <title>Complete genome sequence of Mycobacterium shinshuense, a subspecies of M. ulcerans.</title>
        <authorList>
            <person name="Yoshida M."/>
            <person name="Ogura Y."/>
            <person name="Hayashi T."/>
            <person name="Hoshino Y."/>
        </authorList>
    </citation>
    <scope>NUCLEOTIDE SEQUENCE [LARGE SCALE GENOMIC DNA]</scope>
    <source>
        <strain evidence="3">ATCC 33728</strain>
    </source>
</reference>
<organism evidence="2 3">
    <name type="scientific">Mycobacterium ulcerans subsp. shinshuense</name>
    <dbReference type="NCBI Taxonomy" id="1124626"/>
    <lineage>
        <taxon>Bacteria</taxon>
        <taxon>Bacillati</taxon>
        <taxon>Actinomycetota</taxon>
        <taxon>Actinomycetes</taxon>
        <taxon>Mycobacteriales</taxon>
        <taxon>Mycobacteriaceae</taxon>
        <taxon>Mycobacterium</taxon>
        <taxon>Mycobacterium ulcerans group</taxon>
    </lineage>
</organism>
<evidence type="ECO:0000256" key="1">
    <source>
        <dbReference type="SAM" id="MobiDB-lite"/>
    </source>
</evidence>
<dbReference type="EMBL" id="AP017624">
    <property type="protein sequence ID" value="BAV40642.1"/>
    <property type="molecule type" value="Genomic_DNA"/>
</dbReference>
<evidence type="ECO:0000313" key="3">
    <source>
        <dbReference type="Proteomes" id="UP000218067"/>
    </source>
</evidence>
<feature type="region of interest" description="Disordered" evidence="1">
    <location>
        <begin position="1"/>
        <end position="24"/>
    </location>
</feature>
<name>A0A1B4Y0Q7_MYCUL</name>
<dbReference type="Proteomes" id="UP000218067">
    <property type="component" value="Chromosome"/>
</dbReference>